<organism evidence="2 3">
    <name type="scientific">Anopheles atroparvus</name>
    <name type="common">European mosquito</name>
    <dbReference type="NCBI Taxonomy" id="41427"/>
    <lineage>
        <taxon>Eukaryota</taxon>
        <taxon>Metazoa</taxon>
        <taxon>Ecdysozoa</taxon>
        <taxon>Arthropoda</taxon>
        <taxon>Hexapoda</taxon>
        <taxon>Insecta</taxon>
        <taxon>Pterygota</taxon>
        <taxon>Neoptera</taxon>
        <taxon>Endopterygota</taxon>
        <taxon>Diptera</taxon>
        <taxon>Nematocera</taxon>
        <taxon>Culicoidea</taxon>
        <taxon>Culicidae</taxon>
        <taxon>Anophelinae</taxon>
        <taxon>Anopheles</taxon>
    </lineage>
</organism>
<protein>
    <submittedName>
        <fullName evidence="2">Uncharacterized protein</fullName>
    </submittedName>
</protein>
<dbReference type="Proteomes" id="UP000075880">
    <property type="component" value="Unassembled WGS sequence"/>
</dbReference>
<accession>A0AAG5DHQ7</accession>
<proteinExistence type="predicted"/>
<sequence length="83" mass="9835">LLPLGYVYESRCVVLCDAYFKVDTYKQADLDERHHQQRWQIIFVEEQTENMTTCRTNQPSATQTQSRPVDRTADEDNIPQRSR</sequence>
<feature type="region of interest" description="Disordered" evidence="1">
    <location>
        <begin position="50"/>
        <end position="83"/>
    </location>
</feature>
<evidence type="ECO:0000313" key="3">
    <source>
        <dbReference type="Proteomes" id="UP000075880"/>
    </source>
</evidence>
<feature type="compositionally biased region" description="Polar residues" evidence="1">
    <location>
        <begin position="50"/>
        <end position="67"/>
    </location>
</feature>
<evidence type="ECO:0000313" key="2">
    <source>
        <dbReference type="EnsemblMetazoa" id="ENSAATROPP010248"/>
    </source>
</evidence>
<name>A0AAG5DHQ7_ANOAO</name>
<reference evidence="2" key="1">
    <citation type="submission" date="2024-04" db="UniProtKB">
        <authorList>
            <consortium name="EnsemblMetazoa"/>
        </authorList>
    </citation>
    <scope>IDENTIFICATION</scope>
    <source>
        <strain evidence="2">EBRO</strain>
    </source>
</reference>
<dbReference type="EnsemblMetazoa" id="ENSAATROPT011337">
    <property type="protein sequence ID" value="ENSAATROPP010248"/>
    <property type="gene ID" value="ENSAATROPG009233"/>
</dbReference>
<keyword evidence="3" id="KW-1185">Reference proteome</keyword>
<evidence type="ECO:0000256" key="1">
    <source>
        <dbReference type="SAM" id="MobiDB-lite"/>
    </source>
</evidence>
<dbReference type="AlphaFoldDB" id="A0AAG5DHQ7"/>